<accession>A0A263HCX2</accession>
<evidence type="ECO:0000313" key="3">
    <source>
        <dbReference type="EMBL" id="OZN24366.1"/>
    </source>
</evidence>
<evidence type="ECO:0000313" key="6">
    <source>
        <dbReference type="Proteomes" id="UP000254507"/>
    </source>
</evidence>
<dbReference type="FunCoup" id="A0A263HCX2">
    <property type="interactions" value="295"/>
</dbReference>
<evidence type="ECO:0000256" key="2">
    <source>
        <dbReference type="PIRNR" id="PIRNR006221"/>
    </source>
</evidence>
<dbReference type="InterPro" id="IPR011009">
    <property type="entry name" value="Kinase-like_dom_sf"/>
</dbReference>
<proteinExistence type="inferred from homology"/>
<dbReference type="Gene3D" id="3.30.200.20">
    <property type="entry name" value="Phosphorylase Kinase, domain 1"/>
    <property type="match status" value="1"/>
</dbReference>
<dbReference type="Pfam" id="PF03881">
    <property type="entry name" value="Fructosamin_kin"/>
    <property type="match status" value="1"/>
</dbReference>
<gene>
    <name evidence="3" type="ORF">CFY87_08950</name>
    <name evidence="4" type="ORF">NCTC10851_01489</name>
</gene>
<dbReference type="PANTHER" id="PTHR12149:SF8">
    <property type="entry name" value="PROTEIN-RIBULOSAMINE 3-KINASE"/>
    <property type="match status" value="1"/>
</dbReference>
<dbReference type="GO" id="GO:0016301">
    <property type="term" value="F:kinase activity"/>
    <property type="evidence" value="ECO:0007669"/>
    <property type="project" value="UniProtKB-UniRule"/>
</dbReference>
<dbReference type="PANTHER" id="PTHR12149">
    <property type="entry name" value="FRUCTOSAMINE 3 KINASE-RELATED PROTEIN"/>
    <property type="match status" value="1"/>
</dbReference>
<dbReference type="InParanoid" id="A0A263HCX2"/>
<protein>
    <submittedName>
        <fullName evidence="4">Fructosamine kinase</fullName>
    </submittedName>
</protein>
<dbReference type="SUPFAM" id="SSF56112">
    <property type="entry name" value="Protein kinase-like (PK-like)"/>
    <property type="match status" value="1"/>
</dbReference>
<keyword evidence="2" id="KW-0808">Transferase</keyword>
<dbReference type="EMBL" id="NLFK01000009">
    <property type="protein sequence ID" value="OZN24366.1"/>
    <property type="molecule type" value="Genomic_DNA"/>
</dbReference>
<dbReference type="EMBL" id="UFSB01000001">
    <property type="protein sequence ID" value="SUU37226.1"/>
    <property type="molecule type" value="Genomic_DNA"/>
</dbReference>
<comment type="similarity">
    <text evidence="1 2">Belongs to the fructosamine kinase family.</text>
</comment>
<reference evidence="3 5" key="1">
    <citation type="submission" date="2017-07" db="EMBL/GenBank/DDBJ databases">
        <title>Virulence factors identified in Actinobacillus seminis.</title>
        <authorList>
            <person name="Negrete-Abascal E."/>
            <person name="Vaca-Pacheco S."/>
            <person name="Montes-Garcia F."/>
            <person name="Leyto-Gil A.M."/>
            <person name="Fragoso-Garcia E."/>
            <person name="Carvente-Garcia R."/>
            <person name="Perez-Agueros S."/>
            <person name="Castelan-Sanchez H.G."/>
            <person name="Garcia-Molina A."/>
            <person name="Villamar T.E."/>
            <person name="Vazquez-Cruz C."/>
        </authorList>
    </citation>
    <scope>NUCLEOTIDE SEQUENCE [LARGE SCALE GENOMIC DNA]</scope>
    <source>
        <strain evidence="3 5">ATCC 15768</strain>
    </source>
</reference>
<dbReference type="RefSeq" id="WP_094946844.1">
    <property type="nucleotide sequence ID" value="NZ_NLFK01000009.1"/>
</dbReference>
<dbReference type="PIRSF" id="PIRSF006221">
    <property type="entry name" value="Ketosamine-3-kinase"/>
    <property type="match status" value="1"/>
</dbReference>
<evidence type="ECO:0000256" key="1">
    <source>
        <dbReference type="ARBA" id="ARBA00009460"/>
    </source>
</evidence>
<dbReference type="InterPro" id="IPR016477">
    <property type="entry name" value="Fructo-/Ketosamine-3-kinase"/>
</dbReference>
<evidence type="ECO:0000313" key="5">
    <source>
        <dbReference type="Proteomes" id="UP000215738"/>
    </source>
</evidence>
<dbReference type="Proteomes" id="UP000254507">
    <property type="component" value="Unassembled WGS sequence"/>
</dbReference>
<keyword evidence="5" id="KW-1185">Reference proteome</keyword>
<dbReference type="Gene3D" id="3.90.1200.10">
    <property type="match status" value="1"/>
</dbReference>
<keyword evidence="2 4" id="KW-0418">Kinase</keyword>
<dbReference type="OrthoDB" id="5291879at2"/>
<evidence type="ECO:0000313" key="4">
    <source>
        <dbReference type="EMBL" id="SUU37226.1"/>
    </source>
</evidence>
<dbReference type="AlphaFoldDB" id="A0A263HCX2"/>
<sequence length="288" mass="33583">MWKAISQLLADQFGAYYNIKCKNNVHTGEIHEAWLISDNIQPVFVKVNEKSYRSMFRAEADQLELLAKTNTVNVPRVYGVGCSHSHSFLLLEALSPAPITDVEMGELGNQLAALHQVKGTKNYGLDFDTWLGPQYQPNSWNGSWAKFFSEQRIGWQLQICKEKQLDFGNIDEIVQKVAQILAKHNPKPSLLHGNLWIENCTSANQKPYIYDPACYWGDRECDLAFTELFEPFPAKFYENYHRTFPLDESYQERKLVYQLYHLLNFSHRFRHHYIELTKTVLQKLLMQD</sequence>
<dbReference type="Proteomes" id="UP000215738">
    <property type="component" value="Unassembled WGS sequence"/>
</dbReference>
<reference evidence="4 6" key="2">
    <citation type="submission" date="2018-06" db="EMBL/GenBank/DDBJ databases">
        <authorList>
            <consortium name="Pathogen Informatics"/>
            <person name="Doyle S."/>
        </authorList>
    </citation>
    <scope>NUCLEOTIDE SEQUENCE [LARGE SCALE GENOMIC DNA]</scope>
    <source>
        <strain evidence="4 6">NCTC10851</strain>
    </source>
</reference>
<name>A0A263HCX2_9PAST</name>
<organism evidence="4 6">
    <name type="scientific">Actinobacillus seminis</name>
    <dbReference type="NCBI Taxonomy" id="722"/>
    <lineage>
        <taxon>Bacteria</taxon>
        <taxon>Pseudomonadati</taxon>
        <taxon>Pseudomonadota</taxon>
        <taxon>Gammaproteobacteria</taxon>
        <taxon>Pasteurellales</taxon>
        <taxon>Pasteurellaceae</taxon>
        <taxon>Actinobacillus</taxon>
    </lineage>
</organism>